<accession>A0A6C0DAZ9</accession>
<protein>
    <submittedName>
        <fullName evidence="1">Uncharacterized protein</fullName>
    </submittedName>
</protein>
<proteinExistence type="predicted"/>
<organism evidence="1">
    <name type="scientific">viral metagenome</name>
    <dbReference type="NCBI Taxonomy" id="1070528"/>
    <lineage>
        <taxon>unclassified sequences</taxon>
        <taxon>metagenomes</taxon>
        <taxon>organismal metagenomes</taxon>
    </lineage>
</organism>
<reference evidence="1" key="1">
    <citation type="journal article" date="2020" name="Nature">
        <title>Giant virus diversity and host interactions through global metagenomics.</title>
        <authorList>
            <person name="Schulz F."/>
            <person name="Roux S."/>
            <person name="Paez-Espino D."/>
            <person name="Jungbluth S."/>
            <person name="Walsh D.A."/>
            <person name="Denef V.J."/>
            <person name="McMahon K.D."/>
            <person name="Konstantinidis K.T."/>
            <person name="Eloe-Fadrosh E.A."/>
            <person name="Kyrpides N.C."/>
            <person name="Woyke T."/>
        </authorList>
    </citation>
    <scope>NUCLEOTIDE SEQUENCE</scope>
    <source>
        <strain evidence="1">GVMAG-M-3300023174-132</strain>
    </source>
</reference>
<dbReference type="AlphaFoldDB" id="A0A6C0DAZ9"/>
<sequence>MPPAASKRQTVKPGNVTTLSSWVARWPNAGNLGFDPETREPAIFAADGGAQVAKIPWRREADILTVLSTPEKWSPELVTAARARMTQYKEQKTTIAAAVSEQLRVAEATLIAAWKAYDSADAVTRPMLRRSIVVAERELFEIEKTGALPGRTTRTNAGVYVPTLPIEKRGISSI</sequence>
<name>A0A6C0DAZ9_9ZZZZ</name>
<dbReference type="EMBL" id="MN739575">
    <property type="protein sequence ID" value="QHT13601.1"/>
    <property type="molecule type" value="Genomic_DNA"/>
</dbReference>
<evidence type="ECO:0000313" key="1">
    <source>
        <dbReference type="EMBL" id="QHT13601.1"/>
    </source>
</evidence>